<reference evidence="1" key="2">
    <citation type="journal article" date="2022" name="Microbiol. Resour. Announc.">
        <title>Metagenome Sequencing to Explore Phylogenomics of Terrestrial Cyanobacteria.</title>
        <authorList>
            <person name="Ward R.D."/>
            <person name="Stajich J.E."/>
            <person name="Johansen J.R."/>
            <person name="Huntemann M."/>
            <person name="Clum A."/>
            <person name="Foster B."/>
            <person name="Foster B."/>
            <person name="Roux S."/>
            <person name="Palaniappan K."/>
            <person name="Varghese N."/>
            <person name="Mukherjee S."/>
            <person name="Reddy T.B.K."/>
            <person name="Daum C."/>
            <person name="Copeland A."/>
            <person name="Chen I.A."/>
            <person name="Ivanova N.N."/>
            <person name="Kyrpides N.C."/>
            <person name="Shapiro N."/>
            <person name="Eloe-Fadrosh E.A."/>
            <person name="Pietrasiak N."/>
        </authorList>
    </citation>
    <scope>NUCLEOTIDE SEQUENCE</scope>
    <source>
        <strain evidence="1">HA4357-MV3</strain>
    </source>
</reference>
<dbReference type="EMBL" id="JAHHHW010000045">
    <property type="protein sequence ID" value="MBW4431042.1"/>
    <property type="molecule type" value="Genomic_DNA"/>
</dbReference>
<gene>
    <name evidence="1" type="ORF">KME28_04715</name>
</gene>
<evidence type="ECO:0000313" key="2">
    <source>
        <dbReference type="Proteomes" id="UP000813215"/>
    </source>
</evidence>
<protein>
    <submittedName>
        <fullName evidence="1">Uncharacterized protein</fullName>
    </submittedName>
</protein>
<dbReference type="AlphaFoldDB" id="A0A9E3H532"/>
<proteinExistence type="predicted"/>
<reference evidence="1" key="1">
    <citation type="submission" date="2021-05" db="EMBL/GenBank/DDBJ databases">
        <authorList>
            <person name="Pietrasiak N."/>
            <person name="Ward R."/>
            <person name="Stajich J.E."/>
            <person name="Kurbessoian T."/>
        </authorList>
    </citation>
    <scope>NUCLEOTIDE SEQUENCE</scope>
    <source>
        <strain evidence="1">HA4357-MV3</strain>
    </source>
</reference>
<accession>A0A9E3H532</accession>
<evidence type="ECO:0000313" key="1">
    <source>
        <dbReference type="EMBL" id="MBW4431042.1"/>
    </source>
</evidence>
<dbReference type="Proteomes" id="UP000813215">
    <property type="component" value="Unassembled WGS sequence"/>
</dbReference>
<comment type="caution">
    <text evidence="1">The sequence shown here is derived from an EMBL/GenBank/DDBJ whole genome shotgun (WGS) entry which is preliminary data.</text>
</comment>
<organism evidence="1 2">
    <name type="scientific">Pelatocladus maniniholoensis HA4357-MV3</name>
    <dbReference type="NCBI Taxonomy" id="1117104"/>
    <lineage>
        <taxon>Bacteria</taxon>
        <taxon>Bacillati</taxon>
        <taxon>Cyanobacteriota</taxon>
        <taxon>Cyanophyceae</taxon>
        <taxon>Nostocales</taxon>
        <taxon>Nostocaceae</taxon>
        <taxon>Pelatocladus</taxon>
    </lineage>
</organism>
<sequence length="57" mass="6387">MIAIVVVIQFAIAYGKFKARSLSRVTNSHHISSLIIIQSSRLDLKKKIPLSGHIISW</sequence>
<name>A0A9E3H532_9NOST</name>